<protein>
    <submittedName>
        <fullName evidence="1">Uncharacterized protein</fullName>
    </submittedName>
</protein>
<evidence type="ECO:0000313" key="2">
    <source>
        <dbReference type="Proteomes" id="UP001235939"/>
    </source>
</evidence>
<dbReference type="InterPro" id="IPR017850">
    <property type="entry name" value="Alkaline_phosphatase_core_sf"/>
</dbReference>
<dbReference type="SUPFAM" id="SSF53649">
    <property type="entry name" value="Alkaline phosphatase-like"/>
    <property type="match status" value="1"/>
</dbReference>
<dbReference type="Pfam" id="PF02995">
    <property type="entry name" value="DUF229"/>
    <property type="match status" value="1"/>
</dbReference>
<evidence type="ECO:0000313" key="1">
    <source>
        <dbReference type="EMBL" id="UYV61498.1"/>
    </source>
</evidence>
<dbReference type="CDD" id="cd16021">
    <property type="entry name" value="ALP_like"/>
    <property type="match status" value="1"/>
</dbReference>
<dbReference type="PANTHER" id="PTHR10974">
    <property type="entry name" value="FI08016P-RELATED"/>
    <property type="match status" value="1"/>
</dbReference>
<dbReference type="Gene3D" id="3.40.720.10">
    <property type="entry name" value="Alkaline Phosphatase, subunit A"/>
    <property type="match status" value="1"/>
</dbReference>
<dbReference type="InterPro" id="IPR004245">
    <property type="entry name" value="DUF229"/>
</dbReference>
<reference evidence="1 2" key="1">
    <citation type="submission" date="2022-01" db="EMBL/GenBank/DDBJ databases">
        <title>A chromosomal length assembly of Cordylochernes scorpioides.</title>
        <authorList>
            <person name="Zeh D."/>
            <person name="Zeh J."/>
        </authorList>
    </citation>
    <scope>NUCLEOTIDE SEQUENCE [LARGE SCALE GENOMIC DNA]</scope>
    <source>
        <strain evidence="1">IN4F17</strain>
        <tissue evidence="1">Whole Body</tissue>
    </source>
</reference>
<dbReference type="PANTHER" id="PTHR10974:SF1">
    <property type="entry name" value="FI08016P-RELATED"/>
    <property type="match status" value="1"/>
</dbReference>
<dbReference type="EMBL" id="CP092863">
    <property type="protein sequence ID" value="UYV61498.1"/>
    <property type="molecule type" value="Genomic_DNA"/>
</dbReference>
<organism evidence="1 2">
    <name type="scientific">Cordylochernes scorpioides</name>
    <dbReference type="NCBI Taxonomy" id="51811"/>
    <lineage>
        <taxon>Eukaryota</taxon>
        <taxon>Metazoa</taxon>
        <taxon>Ecdysozoa</taxon>
        <taxon>Arthropoda</taxon>
        <taxon>Chelicerata</taxon>
        <taxon>Arachnida</taxon>
        <taxon>Pseudoscorpiones</taxon>
        <taxon>Cheliferoidea</taxon>
        <taxon>Chernetidae</taxon>
        <taxon>Cordylochernes</taxon>
    </lineage>
</organism>
<gene>
    <name evidence="1" type="ORF">LAZ67_1005066</name>
</gene>
<dbReference type="Proteomes" id="UP001235939">
    <property type="component" value="Chromosome 01"/>
</dbReference>
<proteinExistence type="predicted"/>
<sequence>MNRQGSKLFWFLLFLVSVCILNVLFNSTLRTPATLPLVFPIYLLDSGACSLPNIDPFHVSFKRHYVRLPGEFDCRGKPSFLNRSGPDTVVLLQDVLRLHYNMSPEQLYCTYQPILHSPQDKFKLGDTKLLRFSTPIEDEFLNISCFANKSERRFWGDIIPLVPKRLQLDRNLRGQQDNVSRDTPSVLLIGLDSISRLNFQRNLPETYKFLVEDLNPTILYGYHVVGENSYPNLAALLTGTPYTNFPKNTFFDQADLVWKYYAAKGFRTLYLEDMTDHGTFNSLHLGFKSPPVHHYFRPAAYAFEHDVESKYFCYKNKLFVDIYLDYIKTFVDAMGPYRKFFAFVFLSRMFHDNINNPQLIDINLRSLLAHFKDSGVLNRTLLFLFSDHGFRMGPFRQTTMGQLESRLPAGFLMTPPSILKRWPEAKENLKANEHALLTAWDLHATLRHLINSTFSTDKGTSLFKRIKPDRNCKEAFIPSALCACGMHKALKPDSGVVKRASVMVVSHINSILMADGGPGLCSLLKSNEVLDAKAFSYLSDSVVVLILDTHPGRAVFESSLMYYRYSFPRLKLNAVNRIDFYANTSTCAIDKPLKRPYCICSINATNSSQTSS</sequence>
<name>A0ABY6K0U7_9ARAC</name>
<accession>A0ABY6K0U7</accession>
<keyword evidence="2" id="KW-1185">Reference proteome</keyword>